<keyword evidence="5" id="KW-0663">Pyridoxal phosphate</keyword>
<organism evidence="7">
    <name type="scientific">hydrothermal vent metagenome</name>
    <dbReference type="NCBI Taxonomy" id="652676"/>
    <lineage>
        <taxon>unclassified sequences</taxon>
        <taxon>metagenomes</taxon>
        <taxon>ecological metagenomes</taxon>
    </lineage>
</organism>
<dbReference type="SUPFAM" id="SSF53383">
    <property type="entry name" value="PLP-dependent transferases"/>
    <property type="match status" value="1"/>
</dbReference>
<evidence type="ECO:0000313" key="7">
    <source>
        <dbReference type="EMBL" id="VAW71658.1"/>
    </source>
</evidence>
<evidence type="ECO:0000256" key="4">
    <source>
        <dbReference type="ARBA" id="ARBA00022679"/>
    </source>
</evidence>
<proteinExistence type="inferred from homology"/>
<dbReference type="InterPro" id="IPR015421">
    <property type="entry name" value="PyrdxlP-dep_Trfase_major"/>
</dbReference>
<dbReference type="InterPro" id="IPR004838">
    <property type="entry name" value="NHTrfase_class1_PyrdxlP-BS"/>
</dbReference>
<feature type="domain" description="Aminotransferase class I/classII large" evidence="6">
    <location>
        <begin position="2"/>
        <end position="191"/>
    </location>
</feature>
<accession>A0A3B0XTS4</accession>
<name>A0A3B0XTS4_9ZZZZ</name>
<dbReference type="Gene3D" id="3.40.640.10">
    <property type="entry name" value="Type I PLP-dependent aspartate aminotransferase-like (Major domain)"/>
    <property type="match status" value="1"/>
</dbReference>
<sequence length="199" mass="22429">MQFAEQKQMAVLVDEIYQGLVYDSLPATALSISDNVFIINSFSKYFSMTGWRIGWLVVPESFISVADNLAQNIFLAAPTPAQYAALAALQPDTIKILEQRRDEFKLRRDYLLEALPKLGFKIPVKPGGAFYIYANCETLTDNSFEFAEQCLEQVGVAITPGIDFGNNQAEKYIRFAYTTSLDNLKEAVKRLQKFIQTLS</sequence>
<dbReference type="GO" id="GO:0030170">
    <property type="term" value="F:pyridoxal phosphate binding"/>
    <property type="evidence" value="ECO:0007669"/>
    <property type="project" value="InterPro"/>
</dbReference>
<gene>
    <name evidence="7" type="ORF">MNBD_GAMMA12-884</name>
</gene>
<dbReference type="PANTHER" id="PTHR46383">
    <property type="entry name" value="ASPARTATE AMINOTRANSFERASE"/>
    <property type="match status" value="1"/>
</dbReference>
<evidence type="ECO:0000259" key="6">
    <source>
        <dbReference type="Pfam" id="PF00155"/>
    </source>
</evidence>
<dbReference type="GO" id="GO:0009042">
    <property type="term" value="F:valine-pyruvate transaminase activity"/>
    <property type="evidence" value="ECO:0007669"/>
    <property type="project" value="UniProtKB-EC"/>
</dbReference>
<keyword evidence="3 7" id="KW-0032">Aminotransferase</keyword>
<dbReference type="PROSITE" id="PS00105">
    <property type="entry name" value="AA_TRANSFER_CLASS_1"/>
    <property type="match status" value="1"/>
</dbReference>
<evidence type="ECO:0000256" key="5">
    <source>
        <dbReference type="ARBA" id="ARBA00022898"/>
    </source>
</evidence>
<dbReference type="InterPro" id="IPR015424">
    <property type="entry name" value="PyrdxlP-dep_Trfase"/>
</dbReference>
<protein>
    <submittedName>
        <fullName evidence="7">Valine--pyruvate aminotransferase</fullName>
        <ecNumber evidence="7">2.6.1.66</ecNumber>
    </submittedName>
</protein>
<dbReference type="InterPro" id="IPR004839">
    <property type="entry name" value="Aminotransferase_I/II_large"/>
</dbReference>
<comment type="similarity">
    <text evidence="2">Belongs to the class-I pyridoxal-phosphate-dependent aminotransferase family.</text>
</comment>
<dbReference type="CDD" id="cd00609">
    <property type="entry name" value="AAT_like"/>
    <property type="match status" value="1"/>
</dbReference>
<comment type="cofactor">
    <cofactor evidence="1">
        <name>pyridoxal 5'-phosphate</name>
        <dbReference type="ChEBI" id="CHEBI:597326"/>
    </cofactor>
</comment>
<keyword evidence="7" id="KW-0670">Pyruvate</keyword>
<reference evidence="7" key="1">
    <citation type="submission" date="2018-06" db="EMBL/GenBank/DDBJ databases">
        <authorList>
            <person name="Zhirakovskaya E."/>
        </authorList>
    </citation>
    <scope>NUCLEOTIDE SEQUENCE</scope>
</reference>
<dbReference type="PANTHER" id="PTHR46383:SF2">
    <property type="entry name" value="AMINOTRANSFERASE"/>
    <property type="match status" value="1"/>
</dbReference>
<dbReference type="GO" id="GO:0006520">
    <property type="term" value="P:amino acid metabolic process"/>
    <property type="evidence" value="ECO:0007669"/>
    <property type="project" value="InterPro"/>
</dbReference>
<keyword evidence="4 7" id="KW-0808">Transferase</keyword>
<dbReference type="EMBL" id="UOFL01000026">
    <property type="protein sequence ID" value="VAW71658.1"/>
    <property type="molecule type" value="Genomic_DNA"/>
</dbReference>
<evidence type="ECO:0000256" key="2">
    <source>
        <dbReference type="ARBA" id="ARBA00007441"/>
    </source>
</evidence>
<evidence type="ECO:0000256" key="1">
    <source>
        <dbReference type="ARBA" id="ARBA00001933"/>
    </source>
</evidence>
<dbReference type="Pfam" id="PF00155">
    <property type="entry name" value="Aminotran_1_2"/>
    <property type="match status" value="1"/>
</dbReference>
<dbReference type="InterPro" id="IPR050596">
    <property type="entry name" value="AspAT/PAT-like"/>
</dbReference>
<dbReference type="AlphaFoldDB" id="A0A3B0XTS4"/>
<dbReference type="EC" id="2.6.1.66" evidence="7"/>
<evidence type="ECO:0000256" key="3">
    <source>
        <dbReference type="ARBA" id="ARBA00022576"/>
    </source>
</evidence>